<dbReference type="Gene3D" id="3.30.300.20">
    <property type="match status" value="1"/>
</dbReference>
<keyword evidence="1" id="KW-0560">Oxidoreductase</keyword>
<keyword evidence="2" id="KW-1185">Reference proteome</keyword>
<sequence length="171" mass="18367">MDAQALRACQQPLKERYRDKPDTALIAARAEAQLADEEIACTLQTWSGDLVAGLHPAAGGDGSHACSADMLLQALAACAGVTLKSVATAMGIELRQSRVIVEGHWDARGTLALDPEVPVGLRDVHLRFELDSDADDAKLSKLVELTERYCVIHQTLASPPHQSVEFVRSIG</sequence>
<gene>
    <name evidence="1" type="ORF">V6X73_07050</name>
</gene>
<proteinExistence type="predicted"/>
<name>A0ABV3TED1_9GAMM</name>
<reference evidence="1 2" key="1">
    <citation type="submission" date="2024-02" db="EMBL/GenBank/DDBJ databases">
        <title>New especies of Spiribacter isolated from saline water.</title>
        <authorList>
            <person name="Leon M.J."/>
            <person name="De La Haba R."/>
            <person name="Sanchez-Porro C."/>
            <person name="Ventosa A."/>
        </authorList>
    </citation>
    <scope>NUCLEOTIDE SEQUENCE [LARGE SCALE GENOMIC DNA]</scope>
    <source>
        <strain evidence="2">ag22IC6-390</strain>
    </source>
</reference>
<keyword evidence="1" id="KW-0575">Peroxidase</keyword>
<accession>A0ABV3TED1</accession>
<protein>
    <submittedName>
        <fullName evidence="1">OsmC family protein</fullName>
        <ecNumber evidence="1">1.11.1.-</ecNumber>
    </submittedName>
</protein>
<dbReference type="PANTHER" id="PTHR35368">
    <property type="entry name" value="HYDROPEROXIDE REDUCTASE"/>
    <property type="match status" value="1"/>
</dbReference>
<dbReference type="EC" id="1.11.1.-" evidence="1"/>
<dbReference type="InterPro" id="IPR036102">
    <property type="entry name" value="OsmC/Ohrsf"/>
</dbReference>
<dbReference type="Pfam" id="PF02566">
    <property type="entry name" value="OsmC"/>
    <property type="match status" value="1"/>
</dbReference>
<organism evidence="1 2">
    <name type="scientific">Spiribacter pallidus</name>
    <dbReference type="NCBI Taxonomy" id="1987936"/>
    <lineage>
        <taxon>Bacteria</taxon>
        <taxon>Pseudomonadati</taxon>
        <taxon>Pseudomonadota</taxon>
        <taxon>Gammaproteobacteria</taxon>
        <taxon>Chromatiales</taxon>
        <taxon>Ectothiorhodospiraceae</taxon>
        <taxon>Spiribacter</taxon>
    </lineage>
</organism>
<dbReference type="GO" id="GO:0004601">
    <property type="term" value="F:peroxidase activity"/>
    <property type="evidence" value="ECO:0007669"/>
    <property type="project" value="UniProtKB-KW"/>
</dbReference>
<dbReference type="Proteomes" id="UP001556709">
    <property type="component" value="Unassembled WGS sequence"/>
</dbReference>
<dbReference type="InterPro" id="IPR015946">
    <property type="entry name" value="KH_dom-like_a/b"/>
</dbReference>
<dbReference type="EMBL" id="JBAKFM010000003">
    <property type="protein sequence ID" value="MEX0469478.1"/>
    <property type="molecule type" value="Genomic_DNA"/>
</dbReference>
<dbReference type="SUPFAM" id="SSF82784">
    <property type="entry name" value="OsmC-like"/>
    <property type="match status" value="1"/>
</dbReference>
<evidence type="ECO:0000313" key="1">
    <source>
        <dbReference type="EMBL" id="MEX0469478.1"/>
    </source>
</evidence>
<dbReference type="InterPro" id="IPR052924">
    <property type="entry name" value="OsmC/Ohr_hydroprdx_reductase"/>
</dbReference>
<dbReference type="PANTHER" id="PTHR35368:SF1">
    <property type="entry name" value="HYDROPEROXIDE REDUCTASE"/>
    <property type="match status" value="1"/>
</dbReference>
<dbReference type="InterPro" id="IPR003718">
    <property type="entry name" value="OsmC/Ohr_fam"/>
</dbReference>
<evidence type="ECO:0000313" key="2">
    <source>
        <dbReference type="Proteomes" id="UP001556709"/>
    </source>
</evidence>
<dbReference type="RefSeq" id="WP_367959203.1">
    <property type="nucleotide sequence ID" value="NZ_JBAKFK010000003.1"/>
</dbReference>
<comment type="caution">
    <text evidence="1">The sequence shown here is derived from an EMBL/GenBank/DDBJ whole genome shotgun (WGS) entry which is preliminary data.</text>
</comment>